<dbReference type="EMBL" id="JBBXMP010000142">
    <property type="protein sequence ID" value="KAL0061268.1"/>
    <property type="molecule type" value="Genomic_DNA"/>
</dbReference>
<sequence>MTTSKWASYLLSLLSLTIVVSGQSPDPDANYWVSFGDSYTQSGFDVSSTLPNRENPIGNPPYPGWTATGGEQWLDYDTTQFNKSLTLTYNFAYGGATIDANLVEPYEPTVKSMTDQINQFLDWNEAGGSAVWKSENTLFSVWIGINDIGNSFYLGGDRDAFSDTLLDAEFALVEKLMLTNPDGAAIETQVIAGFNSLLASRVASFESSHEGTKTFLSDTHAVFTKILDDPTAYGFRDNLTYGADPDLFWGNDYHPSSYAHKYFGQDVADVLKETVW</sequence>
<comment type="caution">
    <text evidence="3">The sequence shown here is derived from an EMBL/GenBank/DDBJ whole genome shotgun (WGS) entry which is preliminary data.</text>
</comment>
<feature type="signal peptide" evidence="2">
    <location>
        <begin position="1"/>
        <end position="22"/>
    </location>
</feature>
<evidence type="ECO:0000256" key="2">
    <source>
        <dbReference type="SAM" id="SignalP"/>
    </source>
</evidence>
<gene>
    <name evidence="3" type="ORF">AAF712_011926</name>
</gene>
<evidence type="ECO:0000313" key="4">
    <source>
        <dbReference type="Proteomes" id="UP001437256"/>
    </source>
</evidence>
<keyword evidence="4" id="KW-1185">Reference proteome</keyword>
<dbReference type="Pfam" id="PF00657">
    <property type="entry name" value="Lipase_GDSL"/>
    <property type="match status" value="1"/>
</dbReference>
<dbReference type="InterPro" id="IPR050592">
    <property type="entry name" value="GDSL_lipolytic_enzyme"/>
</dbReference>
<feature type="chain" id="PRO_5045477271" description="Carbohydrate esterase family 16 protein" evidence="2">
    <location>
        <begin position="23"/>
        <end position="276"/>
    </location>
</feature>
<name>A0ABR2ZIR9_9AGAR</name>
<organism evidence="3 4">
    <name type="scientific">Marasmius tenuissimus</name>
    <dbReference type="NCBI Taxonomy" id="585030"/>
    <lineage>
        <taxon>Eukaryota</taxon>
        <taxon>Fungi</taxon>
        <taxon>Dikarya</taxon>
        <taxon>Basidiomycota</taxon>
        <taxon>Agaricomycotina</taxon>
        <taxon>Agaricomycetes</taxon>
        <taxon>Agaricomycetidae</taxon>
        <taxon>Agaricales</taxon>
        <taxon>Marasmiineae</taxon>
        <taxon>Marasmiaceae</taxon>
        <taxon>Marasmius</taxon>
    </lineage>
</organism>
<dbReference type="CDD" id="cd01846">
    <property type="entry name" value="fatty_acyltransferase_like"/>
    <property type="match status" value="1"/>
</dbReference>
<dbReference type="PANTHER" id="PTHR45642:SF139">
    <property type="entry name" value="SGNH HYDROLASE-TYPE ESTERASE DOMAIN-CONTAINING PROTEIN"/>
    <property type="match status" value="1"/>
</dbReference>
<reference evidence="3 4" key="1">
    <citation type="submission" date="2024-05" db="EMBL/GenBank/DDBJ databases">
        <title>A draft genome resource for the thread blight pathogen Marasmius tenuissimus strain MS-2.</title>
        <authorList>
            <person name="Yulfo-Soto G.E."/>
            <person name="Baruah I.K."/>
            <person name="Amoako-Attah I."/>
            <person name="Bukari Y."/>
            <person name="Meinhardt L.W."/>
            <person name="Bailey B.A."/>
            <person name="Cohen S.P."/>
        </authorList>
    </citation>
    <scope>NUCLEOTIDE SEQUENCE [LARGE SCALE GENOMIC DNA]</scope>
    <source>
        <strain evidence="3 4">MS-2</strain>
    </source>
</reference>
<proteinExistence type="predicted"/>
<dbReference type="PANTHER" id="PTHR45642">
    <property type="entry name" value="GDSL ESTERASE/LIPASE EXL3"/>
    <property type="match status" value="1"/>
</dbReference>
<protein>
    <recommendedName>
        <fullName evidence="5">Carbohydrate esterase family 16 protein</fullName>
    </recommendedName>
</protein>
<dbReference type="InterPro" id="IPR001087">
    <property type="entry name" value="GDSL"/>
</dbReference>
<evidence type="ECO:0000256" key="1">
    <source>
        <dbReference type="ARBA" id="ARBA00022729"/>
    </source>
</evidence>
<dbReference type="Proteomes" id="UP001437256">
    <property type="component" value="Unassembled WGS sequence"/>
</dbReference>
<keyword evidence="1 2" id="KW-0732">Signal</keyword>
<dbReference type="SUPFAM" id="SSF52266">
    <property type="entry name" value="SGNH hydrolase"/>
    <property type="match status" value="1"/>
</dbReference>
<evidence type="ECO:0008006" key="5">
    <source>
        <dbReference type="Google" id="ProtNLM"/>
    </source>
</evidence>
<dbReference type="InterPro" id="IPR036514">
    <property type="entry name" value="SGNH_hydro_sf"/>
</dbReference>
<evidence type="ECO:0000313" key="3">
    <source>
        <dbReference type="EMBL" id="KAL0061268.1"/>
    </source>
</evidence>
<accession>A0ABR2ZIR9</accession>
<dbReference type="Gene3D" id="3.40.50.1110">
    <property type="entry name" value="SGNH hydrolase"/>
    <property type="match status" value="1"/>
</dbReference>